<gene>
    <name evidence="1" type="ORF">JL106_16140</name>
</gene>
<dbReference type="Proteomes" id="UP000663792">
    <property type="component" value="Unassembled WGS sequence"/>
</dbReference>
<comment type="caution">
    <text evidence="1">The sequence shown here is derived from an EMBL/GenBank/DDBJ whole genome shotgun (WGS) entry which is preliminary data.</text>
</comment>
<keyword evidence="2" id="KW-1185">Reference proteome</keyword>
<sequence length="62" mass="6643">MLLVGLELFGARAVLAPPRSTTTSPGVLQFGWVAPAGPQEQEMSDLVRRLGRSARAGGRRPR</sequence>
<name>A0A938YFB2_9ACTN</name>
<dbReference type="EMBL" id="JAERWK010000021">
    <property type="protein sequence ID" value="MBM9468814.1"/>
    <property type="molecule type" value="Genomic_DNA"/>
</dbReference>
<proteinExistence type="predicted"/>
<evidence type="ECO:0000313" key="1">
    <source>
        <dbReference type="EMBL" id="MBM9468814.1"/>
    </source>
</evidence>
<dbReference type="AlphaFoldDB" id="A0A938YFB2"/>
<evidence type="ECO:0000313" key="2">
    <source>
        <dbReference type="Proteomes" id="UP000663792"/>
    </source>
</evidence>
<protein>
    <submittedName>
        <fullName evidence="1">Uncharacterized protein</fullName>
    </submittedName>
</protein>
<reference evidence="1" key="1">
    <citation type="submission" date="2021-01" db="EMBL/GenBank/DDBJ databases">
        <title>YIM 132084 draft genome.</title>
        <authorList>
            <person name="An D."/>
        </authorList>
    </citation>
    <scope>NUCLEOTIDE SEQUENCE</scope>
    <source>
        <strain evidence="1">YIM 132084</strain>
    </source>
</reference>
<dbReference type="RefSeq" id="WP_205261775.1">
    <property type="nucleotide sequence ID" value="NZ_JAERWK010000021.1"/>
</dbReference>
<accession>A0A938YFB2</accession>
<organism evidence="1 2">
    <name type="scientific">Nakamurella leprariae</name>
    <dbReference type="NCBI Taxonomy" id="2803911"/>
    <lineage>
        <taxon>Bacteria</taxon>
        <taxon>Bacillati</taxon>
        <taxon>Actinomycetota</taxon>
        <taxon>Actinomycetes</taxon>
        <taxon>Nakamurellales</taxon>
        <taxon>Nakamurellaceae</taxon>
        <taxon>Nakamurella</taxon>
    </lineage>
</organism>